<evidence type="ECO:0000313" key="8">
    <source>
        <dbReference type="RefSeq" id="XP_038864724.1"/>
    </source>
</evidence>
<dbReference type="FunFam" id="3.40.50.300:FF:000366">
    <property type="entry name" value="GTPase, IMAP family member 2"/>
    <property type="match status" value="1"/>
</dbReference>
<evidence type="ECO:0000256" key="2">
    <source>
        <dbReference type="ARBA" id="ARBA00022741"/>
    </source>
</evidence>
<keyword evidence="7" id="KW-1185">Reference proteome</keyword>
<keyword evidence="5" id="KW-0812">Transmembrane</keyword>
<name>A0A8U1C9G8_SALNM</name>
<dbReference type="KEGG" id="snh:120059741"/>
<evidence type="ECO:0000256" key="4">
    <source>
        <dbReference type="SAM" id="Coils"/>
    </source>
</evidence>
<dbReference type="GO" id="GO:0005525">
    <property type="term" value="F:GTP binding"/>
    <property type="evidence" value="ECO:0007669"/>
    <property type="project" value="UniProtKB-KW"/>
</dbReference>
<evidence type="ECO:0000259" key="6">
    <source>
        <dbReference type="PROSITE" id="PS51720"/>
    </source>
</evidence>
<feature type="transmembrane region" description="Helical" evidence="5">
    <location>
        <begin position="308"/>
        <end position="328"/>
    </location>
</feature>
<gene>
    <name evidence="8" type="primary">LOC120059741</name>
</gene>
<proteinExistence type="inferred from homology"/>
<sequence>MYCMGTRKTEAQGTQTTIIGSEGYVLYGDQEDREAQGAQTTITGSEGYVLYGDQEDREAQGAQTTITGIVLVGKTGAGKSATGNTILGKKVFEVNASLNSVTDKCYKTIGEVCGMRVHIVDTPGIFDTAKTDEEVKKTVGECVNMSVPGPHAFLLVIRLGGRFTEEERNTVKWIQENFGEDASLHTLLLFTCKDQLNGQEVVNVLRKSKDVQKLLNTCGGRYHSFNNNEKDPTQVTELLEKIKEMVENNGGNYYTNDMYEKAQKKIKEEEEKRKAEEEKQRQEQERIIEQRIRQEIEEKGRRKIMFRMILLVAILLIIGGVLLVATIGGTVAKAIGITFIFVGIAGVIIAGVIIAKIFKTQRSEAGTLASV</sequence>
<dbReference type="SUPFAM" id="SSF52540">
    <property type="entry name" value="P-loop containing nucleoside triphosphate hydrolases"/>
    <property type="match status" value="1"/>
</dbReference>
<dbReference type="InterPro" id="IPR045058">
    <property type="entry name" value="GIMA/IAN/Toc"/>
</dbReference>
<evidence type="ECO:0000256" key="1">
    <source>
        <dbReference type="ARBA" id="ARBA00008535"/>
    </source>
</evidence>
<feature type="coiled-coil region" evidence="4">
    <location>
        <begin position="258"/>
        <end position="299"/>
    </location>
</feature>
<dbReference type="AlphaFoldDB" id="A0A8U1C9G8"/>
<dbReference type="Gene3D" id="3.40.50.300">
    <property type="entry name" value="P-loop containing nucleotide triphosphate hydrolases"/>
    <property type="match status" value="1"/>
</dbReference>
<keyword evidence="5" id="KW-0472">Membrane</keyword>
<dbReference type="GeneID" id="120059741"/>
<protein>
    <submittedName>
        <fullName evidence="8">GTPase IMAP family member 7-like</fullName>
    </submittedName>
</protein>
<feature type="domain" description="AIG1-type G" evidence="6">
    <location>
        <begin position="64"/>
        <end position="263"/>
    </location>
</feature>
<keyword evidence="3" id="KW-0342">GTP-binding</keyword>
<dbReference type="PROSITE" id="PS51720">
    <property type="entry name" value="G_AIG1"/>
    <property type="match status" value="1"/>
</dbReference>
<dbReference type="PANTHER" id="PTHR10903">
    <property type="entry name" value="GTPASE, IMAP FAMILY MEMBER-RELATED"/>
    <property type="match status" value="1"/>
</dbReference>
<dbReference type="RefSeq" id="XP_038864724.1">
    <property type="nucleotide sequence ID" value="XM_039008796.1"/>
</dbReference>
<evidence type="ECO:0000313" key="7">
    <source>
        <dbReference type="Proteomes" id="UP000808372"/>
    </source>
</evidence>
<dbReference type="PANTHER" id="PTHR10903:SF112">
    <property type="entry name" value="SI:CH211-113E8.5"/>
    <property type="match status" value="1"/>
</dbReference>
<keyword evidence="2" id="KW-0547">Nucleotide-binding</keyword>
<evidence type="ECO:0000256" key="3">
    <source>
        <dbReference type="ARBA" id="ARBA00023134"/>
    </source>
</evidence>
<keyword evidence="5" id="KW-1133">Transmembrane helix</keyword>
<dbReference type="CDD" id="cd01852">
    <property type="entry name" value="AIG1"/>
    <property type="match status" value="1"/>
</dbReference>
<comment type="similarity">
    <text evidence="1">Belongs to the TRAFAC class TrmE-Era-EngA-EngB-Septin-like GTPase superfamily. AIG1/Toc34/Toc159-like paraseptin GTPase family. IAN subfamily.</text>
</comment>
<reference evidence="8" key="1">
    <citation type="submission" date="2025-08" db="UniProtKB">
        <authorList>
            <consortium name="RefSeq"/>
        </authorList>
    </citation>
    <scope>IDENTIFICATION</scope>
    <source>
        <tissue evidence="8">White muscle</tissue>
    </source>
</reference>
<dbReference type="Pfam" id="PF04548">
    <property type="entry name" value="AIG1"/>
    <property type="match status" value="1"/>
</dbReference>
<feature type="transmembrane region" description="Helical" evidence="5">
    <location>
        <begin position="334"/>
        <end position="355"/>
    </location>
</feature>
<dbReference type="Proteomes" id="UP000808372">
    <property type="component" value="Chromosome 15"/>
</dbReference>
<accession>A0A8U1C9G8</accession>
<organism evidence="7 8">
    <name type="scientific">Salvelinus namaycush</name>
    <name type="common">Lake trout</name>
    <name type="synonym">Salmo namaycush</name>
    <dbReference type="NCBI Taxonomy" id="8040"/>
    <lineage>
        <taxon>Eukaryota</taxon>
        <taxon>Metazoa</taxon>
        <taxon>Chordata</taxon>
        <taxon>Craniata</taxon>
        <taxon>Vertebrata</taxon>
        <taxon>Euteleostomi</taxon>
        <taxon>Actinopterygii</taxon>
        <taxon>Neopterygii</taxon>
        <taxon>Teleostei</taxon>
        <taxon>Protacanthopterygii</taxon>
        <taxon>Salmoniformes</taxon>
        <taxon>Salmonidae</taxon>
        <taxon>Salmoninae</taxon>
        <taxon>Salvelinus</taxon>
    </lineage>
</organism>
<keyword evidence="4" id="KW-0175">Coiled coil</keyword>
<dbReference type="InterPro" id="IPR006703">
    <property type="entry name" value="G_AIG1"/>
</dbReference>
<dbReference type="InterPro" id="IPR027417">
    <property type="entry name" value="P-loop_NTPase"/>
</dbReference>
<evidence type="ECO:0000256" key="5">
    <source>
        <dbReference type="SAM" id="Phobius"/>
    </source>
</evidence>